<protein>
    <recommendedName>
        <fullName evidence="4">Cobalt-zinc-cadmium resistance protein CzcC</fullName>
    </recommendedName>
</protein>
<proteinExistence type="inferred from homology"/>
<comment type="similarity">
    <text evidence="1">Belongs to the outer membrane factor (OMF) (TC 1.B.17) family.</text>
</comment>
<dbReference type="Pfam" id="PF02321">
    <property type="entry name" value="OEP"/>
    <property type="match status" value="1"/>
</dbReference>
<dbReference type="PANTHER" id="PTHR30203:SF24">
    <property type="entry name" value="BLR4935 PROTEIN"/>
    <property type="match status" value="1"/>
</dbReference>
<dbReference type="InterPro" id="IPR010131">
    <property type="entry name" value="MdtP/NodT-like"/>
</dbReference>
<reference evidence="2 3" key="2">
    <citation type="journal article" date="2011" name="Mol. Biol. Evol.">
        <title>Unity in variety--the pan-genome of the Chlamydiae.</title>
        <authorList>
            <person name="Collingro A."/>
            <person name="Tischler P."/>
            <person name="Weinmaier T."/>
            <person name="Penz T."/>
            <person name="Heinz E."/>
            <person name="Brunham R.C."/>
            <person name="Read T.D."/>
            <person name="Bavoil P.M."/>
            <person name="Sachse K."/>
            <person name="Kahane S."/>
            <person name="Friedman M.G."/>
            <person name="Rattei T."/>
            <person name="Myers G.S."/>
            <person name="Horn M."/>
        </authorList>
    </citation>
    <scope>NUCLEOTIDE SEQUENCE [LARGE SCALE GENOMIC DNA]</scope>
    <source>
        <strain evidence="3">UV7</strain>
    </source>
</reference>
<dbReference type="Proteomes" id="UP000000495">
    <property type="component" value="Chromosome"/>
</dbReference>
<dbReference type="PANTHER" id="PTHR30203">
    <property type="entry name" value="OUTER MEMBRANE CATION EFFLUX PROTEIN"/>
    <property type="match status" value="1"/>
</dbReference>
<accession>F8L0N5</accession>
<evidence type="ECO:0000313" key="3">
    <source>
        <dbReference type="Proteomes" id="UP000000495"/>
    </source>
</evidence>
<dbReference type="GO" id="GO:0015562">
    <property type="term" value="F:efflux transmembrane transporter activity"/>
    <property type="evidence" value="ECO:0007669"/>
    <property type="project" value="InterPro"/>
</dbReference>
<dbReference type="InterPro" id="IPR003423">
    <property type="entry name" value="OMP_efflux"/>
</dbReference>
<dbReference type="HOGENOM" id="CLU_012817_14_3_0"/>
<name>F8L0N5_PARAV</name>
<dbReference type="EMBL" id="FR872580">
    <property type="protein sequence ID" value="CCB86785.1"/>
    <property type="molecule type" value="Genomic_DNA"/>
</dbReference>
<dbReference type="STRING" id="765952.PUV_18350"/>
<dbReference type="OrthoDB" id="9791261at2"/>
<evidence type="ECO:0008006" key="4">
    <source>
        <dbReference type="Google" id="ProtNLM"/>
    </source>
</evidence>
<dbReference type="eggNOG" id="COG1538">
    <property type="taxonomic scope" value="Bacteria"/>
</dbReference>
<keyword evidence="3" id="KW-1185">Reference proteome</keyword>
<dbReference type="KEGG" id="puv:PUV_18350"/>
<gene>
    <name evidence="2" type="ordered locus">PUV_18350</name>
</gene>
<dbReference type="AlphaFoldDB" id="F8L0N5"/>
<reference key="1">
    <citation type="journal article" date="2011" name="Mol. Biol. Evol.">
        <title>Unity in variety -- the pan-genome of the Chlamydiae.</title>
        <authorList>
            <person name="Collingro A."/>
            <person name="Tischler P."/>
            <person name="Weinmaier T."/>
            <person name="Penz T."/>
            <person name="Heinz E."/>
            <person name="Brunham R.C."/>
            <person name="Read T.D."/>
            <person name="Bavoil P.M."/>
            <person name="Sachse K."/>
            <person name="Kahane S."/>
            <person name="Friedman M.G."/>
            <person name="Rattei T."/>
            <person name="Myers G.S.A."/>
            <person name="Horn M."/>
        </authorList>
    </citation>
    <scope>NUCLEOTIDE SEQUENCE</scope>
    <source>
        <strain>UV7</strain>
    </source>
</reference>
<sequence>MNTRYLYFFPLLALISFQPILGEDVETFPLDFETAWQRVLQSSPMLQIANEETAIWQAEQRQATLYPNPLFVLEVDHDMTYAVSQIIEPAGKRVQRYRVASKGKSIAEWTVEILCRDLRQEVSLAFLHIALMQEKMKIVDERRLLSEKILQSSNSKVAIGKKDSLHACKAQIAHRSSQLACTKLQANFDKIKKGLCMKWGKVEPDFKSVSYPLFSLPSPPPREYLEGLLKENPRYLKETDGVHLALESLHLQREERVPNVEVTAAYSLDDGFCFDFAIPLPIFNRNQENICKANHRLNQAQLAQTKVYQELRAEFLETYQHFSTAYQHAKMVETEMLNEALQTMELTEEGYQKGKIGFGDWMEMKNTIFALREEYLEYLRDYHEAKIRLETLIGTNFLCTHQPY</sequence>
<organism evidence="2 3">
    <name type="scientific">Parachlamydia acanthamoebae (strain UV7)</name>
    <dbReference type="NCBI Taxonomy" id="765952"/>
    <lineage>
        <taxon>Bacteria</taxon>
        <taxon>Pseudomonadati</taxon>
        <taxon>Chlamydiota</taxon>
        <taxon>Chlamydiia</taxon>
        <taxon>Parachlamydiales</taxon>
        <taxon>Parachlamydiaceae</taxon>
        <taxon>Parachlamydia</taxon>
    </lineage>
</organism>
<dbReference type="SUPFAM" id="SSF56954">
    <property type="entry name" value="Outer membrane efflux proteins (OEP)"/>
    <property type="match status" value="1"/>
</dbReference>
<dbReference type="RefSeq" id="WP_013925206.1">
    <property type="nucleotide sequence ID" value="NC_015702.1"/>
</dbReference>
<evidence type="ECO:0000313" key="2">
    <source>
        <dbReference type="EMBL" id="CCB86785.1"/>
    </source>
</evidence>
<evidence type="ECO:0000256" key="1">
    <source>
        <dbReference type="ARBA" id="ARBA00007613"/>
    </source>
</evidence>
<dbReference type="Gene3D" id="1.20.1600.10">
    <property type="entry name" value="Outer membrane efflux proteins (OEP)"/>
    <property type="match status" value="1"/>
</dbReference>